<protein>
    <recommendedName>
        <fullName evidence="4">General secretion pathway GspH domain-containing protein</fullName>
    </recommendedName>
</protein>
<keyword evidence="1" id="KW-1133">Transmembrane helix</keyword>
<dbReference type="STRING" id="1798473.A3G50_02805"/>
<accession>A0A1F6C3X5</accession>
<feature type="transmembrane region" description="Helical" evidence="1">
    <location>
        <begin position="6"/>
        <end position="30"/>
    </location>
</feature>
<dbReference type="EMBL" id="MFKM01000002">
    <property type="protein sequence ID" value="OGG43916.1"/>
    <property type="molecule type" value="Genomic_DNA"/>
</dbReference>
<evidence type="ECO:0000313" key="2">
    <source>
        <dbReference type="EMBL" id="OGG43916.1"/>
    </source>
</evidence>
<proteinExistence type="predicted"/>
<dbReference type="InterPro" id="IPR045584">
    <property type="entry name" value="Pilin-like"/>
</dbReference>
<keyword evidence="1" id="KW-0472">Membrane</keyword>
<keyword evidence="1" id="KW-0812">Transmembrane</keyword>
<organism evidence="2 3">
    <name type="scientific">Candidatus Jorgensenbacteria bacterium RIFCSPLOWO2_12_FULL_42_11</name>
    <dbReference type="NCBI Taxonomy" id="1798473"/>
    <lineage>
        <taxon>Bacteria</taxon>
        <taxon>Candidatus Joergenseniibacteriota</taxon>
    </lineage>
</organism>
<sequence length="143" mass="16160">MSQKGFTILELMLVVGMLIVIFSLGFPIAFDFYKNYQLRAEGDKFISLLETTRNSSMINLNQLPHGIYRDNDNFVIFEGNSFAARNQSQDQNFPRAKTISVAGPNEIIFNSLSGQADSSAFVFNNGIKSFNIYVNQEGQINWQ</sequence>
<dbReference type="AlphaFoldDB" id="A0A1F6C3X5"/>
<evidence type="ECO:0008006" key="4">
    <source>
        <dbReference type="Google" id="ProtNLM"/>
    </source>
</evidence>
<reference evidence="2 3" key="1">
    <citation type="journal article" date="2016" name="Nat. Commun.">
        <title>Thousands of microbial genomes shed light on interconnected biogeochemical processes in an aquifer system.</title>
        <authorList>
            <person name="Anantharaman K."/>
            <person name="Brown C.T."/>
            <person name="Hug L.A."/>
            <person name="Sharon I."/>
            <person name="Castelle C.J."/>
            <person name="Probst A.J."/>
            <person name="Thomas B.C."/>
            <person name="Singh A."/>
            <person name="Wilkins M.J."/>
            <person name="Karaoz U."/>
            <person name="Brodie E.L."/>
            <person name="Williams K.H."/>
            <person name="Hubbard S.S."/>
            <person name="Banfield J.F."/>
        </authorList>
    </citation>
    <scope>NUCLEOTIDE SEQUENCE [LARGE SCALE GENOMIC DNA]</scope>
</reference>
<evidence type="ECO:0000313" key="3">
    <source>
        <dbReference type="Proteomes" id="UP000176633"/>
    </source>
</evidence>
<comment type="caution">
    <text evidence="2">The sequence shown here is derived from an EMBL/GenBank/DDBJ whole genome shotgun (WGS) entry which is preliminary data.</text>
</comment>
<dbReference type="SUPFAM" id="SSF54523">
    <property type="entry name" value="Pili subunits"/>
    <property type="match status" value="1"/>
</dbReference>
<gene>
    <name evidence="2" type="ORF">A3G50_02805</name>
</gene>
<name>A0A1F6C3X5_9BACT</name>
<evidence type="ECO:0000256" key="1">
    <source>
        <dbReference type="SAM" id="Phobius"/>
    </source>
</evidence>
<dbReference type="Proteomes" id="UP000176633">
    <property type="component" value="Unassembled WGS sequence"/>
</dbReference>